<dbReference type="Gene3D" id="2.40.50.140">
    <property type="entry name" value="Nucleic acid-binding proteins"/>
    <property type="match status" value="1"/>
</dbReference>
<feature type="compositionally biased region" description="Acidic residues" evidence="1">
    <location>
        <begin position="227"/>
        <end position="245"/>
    </location>
</feature>
<dbReference type="InterPro" id="IPR049476">
    <property type="entry name" value="SBB_BPT7"/>
</dbReference>
<protein>
    <submittedName>
        <fullName evidence="3">Single-stranded DNA-binding protein</fullName>
    </submittedName>
</protein>
<dbReference type="GO" id="GO:0003677">
    <property type="term" value="F:DNA binding"/>
    <property type="evidence" value="ECO:0007669"/>
    <property type="project" value="UniProtKB-KW"/>
</dbReference>
<name>A0AAE8B4T5_9CAUD</name>
<proteinExistence type="predicted"/>
<dbReference type="InterPro" id="IPR012340">
    <property type="entry name" value="NA-bd_OB-fold"/>
</dbReference>
<keyword evidence="3" id="KW-0238">DNA-binding</keyword>
<accession>A0AAE8B4T5</accession>
<keyword evidence="4" id="KW-1185">Reference proteome</keyword>
<feature type="domain" description="Single-stranded DNA-binding protein BPT7" evidence="2">
    <location>
        <begin position="43"/>
        <end position="206"/>
    </location>
</feature>
<evidence type="ECO:0000256" key="1">
    <source>
        <dbReference type="SAM" id="MobiDB-lite"/>
    </source>
</evidence>
<reference evidence="3" key="1">
    <citation type="submission" date="2021-04" db="EMBL/GenBank/DDBJ databases">
        <title>The Hidden Diversity of Double-Stranded DNA Phages in the Symbiotic Bacterium Rhizobium.</title>
        <authorList>
            <person name="Santamaria R.I."/>
            <person name="Bustos P."/>
            <person name="Cauwenberghe J.V."/>
            <person name="Gonzalez V."/>
        </authorList>
    </citation>
    <scope>NUCLEOTIDE SEQUENCE</scope>
</reference>
<evidence type="ECO:0000259" key="2">
    <source>
        <dbReference type="Pfam" id="PF21265"/>
    </source>
</evidence>
<feature type="region of interest" description="Disordered" evidence="1">
    <location>
        <begin position="227"/>
        <end position="258"/>
    </location>
</feature>
<dbReference type="Proteomes" id="UP000828713">
    <property type="component" value="Segment"/>
</dbReference>
<evidence type="ECO:0000313" key="3">
    <source>
        <dbReference type="EMBL" id="QXV74634.1"/>
    </source>
</evidence>
<dbReference type="Pfam" id="PF21265">
    <property type="entry name" value="SBB_T7"/>
    <property type="match status" value="1"/>
</dbReference>
<sequence>MFPSPFAMPVRGLFFFPKQDFTMAERKKNPSLTSPRGPFKFPKLDKIDYGTKEYPKPNGEFSTKLVLEADAPATKAFIAALMPHYQEAMAEAAAKFKELKVETRKKLGKVTENDLFTTLYDQETEQPTGYIEFKFAMAASGERKDKTKWSAKPAIFDAKGKPMTKVPEIWSGTEGKISFECQPYFIPGTGAAGLKLKLKGAQVIELVSGGQRSASSYGFGAEDGYEYEEPAVDESAGDFGDESGEDTSSKTIDEEIPL</sequence>
<dbReference type="EMBL" id="MW980070">
    <property type="protein sequence ID" value="QXV74634.1"/>
    <property type="molecule type" value="Genomic_DNA"/>
</dbReference>
<organism evidence="3 4">
    <name type="scientific">Rhizobium phage RHEph21</name>
    <dbReference type="NCBI Taxonomy" id="2836134"/>
    <lineage>
        <taxon>Viruses</taxon>
        <taxon>Duplodnaviria</taxon>
        <taxon>Heunggongvirae</taxon>
        <taxon>Uroviricota</taxon>
        <taxon>Caudoviricetes</taxon>
        <taxon>Autographivirales</taxon>
        <taxon>Autographivirales incertae sedis</taxon>
        <taxon>Chamilpavirus</taxon>
        <taxon>Chamilpavirus RHEph21</taxon>
    </lineage>
</organism>
<feature type="compositionally biased region" description="Basic and acidic residues" evidence="1">
    <location>
        <begin position="247"/>
        <end position="258"/>
    </location>
</feature>
<evidence type="ECO:0000313" key="4">
    <source>
        <dbReference type="Proteomes" id="UP000828713"/>
    </source>
</evidence>
<dbReference type="SUPFAM" id="SSF50249">
    <property type="entry name" value="Nucleic acid-binding proteins"/>
    <property type="match status" value="1"/>
</dbReference>